<sequence length="647" mass="74797">MSLSMRHLYYLFCLFITFPLIAGESDFVIDSVFLEEVTTYSSYRRFQPGAKIDRIPAAQMQIAQSGNLEEVFSRFTPVYIKGNAGGLSTIRFRGTAPDHTAINFGGININSHTLGHSNMTKIPVFLFDRIDVQYGSSSAINGSGAIGGAIYLEQNHTWTKGVRNYRIYSNGSYGEHFYGEKLYLGNGVWESVTKFYNYENRNRFSFKNPYHNNRFTDPTPIKDRQNGAEVHNRGVLQQFNYLLAPGETLKSSFWYEESWHQVQPNMPSNITYESTAELDNKNFRSWVEYENNSSEIQYKAGAGYVRDRQIYNNINDQLVATERLVTDALVSYSYAPNQELRFGGRYKYIVPDVHAYSRDNIRYEQRAHLFLSWFYEPIKNLKTTINLRQPYVTGFNAPFAPSFMAEYAMNTSEALRTTFNSGVSRSYRIPTLNDRFWGTQGNPNLKSEVGINIEGGVTMLYQPGADYYRLRVNAFYMDVDNWIEWRNFGQWEARNIQKVQSKGMEIQLHAGIEMQSFSLEGGLNYTYNPVKRIKDITASHVNDQQLMYSPLHMGNSFLQMKWREFSCFADLGYTGERYYDNDGNTLPSHVMANSGLSYRLPFNQHSLILMAQVKNLLNEDYQNERYYAMPGRTYHISISFDLNFTQL</sequence>
<evidence type="ECO:0000256" key="6">
    <source>
        <dbReference type="ARBA" id="ARBA00023136"/>
    </source>
</evidence>
<evidence type="ECO:0000313" key="11">
    <source>
        <dbReference type="Proteomes" id="UP000191055"/>
    </source>
</evidence>
<dbReference type="EMBL" id="FUYV01000002">
    <property type="protein sequence ID" value="SKB51081.1"/>
    <property type="molecule type" value="Genomic_DNA"/>
</dbReference>
<evidence type="ECO:0000256" key="4">
    <source>
        <dbReference type="ARBA" id="ARBA00022692"/>
    </source>
</evidence>
<dbReference type="Gene3D" id="2.170.130.10">
    <property type="entry name" value="TonB-dependent receptor, plug domain"/>
    <property type="match status" value="1"/>
</dbReference>
<dbReference type="InterPro" id="IPR037066">
    <property type="entry name" value="Plug_dom_sf"/>
</dbReference>
<organism evidence="10 11">
    <name type="scientific">Alkalitalea saponilacus</name>
    <dbReference type="NCBI Taxonomy" id="889453"/>
    <lineage>
        <taxon>Bacteria</taxon>
        <taxon>Pseudomonadati</taxon>
        <taxon>Bacteroidota</taxon>
        <taxon>Bacteroidia</taxon>
        <taxon>Marinilabiliales</taxon>
        <taxon>Marinilabiliaceae</taxon>
        <taxon>Alkalitalea</taxon>
    </lineage>
</organism>
<dbReference type="GO" id="GO:0015344">
    <property type="term" value="F:siderophore uptake transmembrane transporter activity"/>
    <property type="evidence" value="ECO:0007669"/>
    <property type="project" value="TreeGrafter"/>
</dbReference>
<evidence type="ECO:0000256" key="3">
    <source>
        <dbReference type="ARBA" id="ARBA00022452"/>
    </source>
</evidence>
<evidence type="ECO:0000256" key="7">
    <source>
        <dbReference type="ARBA" id="ARBA00023237"/>
    </source>
</evidence>
<evidence type="ECO:0000259" key="9">
    <source>
        <dbReference type="Pfam" id="PF07715"/>
    </source>
</evidence>
<dbReference type="KEGG" id="asx:CDL62_10735"/>
<dbReference type="Proteomes" id="UP000191055">
    <property type="component" value="Unassembled WGS sequence"/>
</dbReference>
<keyword evidence="3 8" id="KW-1134">Transmembrane beta strand</keyword>
<dbReference type="GO" id="GO:0009279">
    <property type="term" value="C:cell outer membrane"/>
    <property type="evidence" value="ECO:0007669"/>
    <property type="project" value="UniProtKB-SubCell"/>
</dbReference>
<dbReference type="AlphaFoldDB" id="A0A1T5BVB2"/>
<protein>
    <submittedName>
        <fullName evidence="10">Iron complex outermembrane recepter protein</fullName>
    </submittedName>
</protein>
<name>A0A1T5BVB2_9BACT</name>
<keyword evidence="6 8" id="KW-0472">Membrane</keyword>
<keyword evidence="5" id="KW-0732">Signal</keyword>
<evidence type="ECO:0000256" key="8">
    <source>
        <dbReference type="PROSITE-ProRule" id="PRU01360"/>
    </source>
</evidence>
<proteinExistence type="inferred from homology"/>
<keyword evidence="2 8" id="KW-0813">Transport</keyword>
<evidence type="ECO:0000256" key="2">
    <source>
        <dbReference type="ARBA" id="ARBA00022448"/>
    </source>
</evidence>
<dbReference type="GO" id="GO:0044718">
    <property type="term" value="P:siderophore transmembrane transport"/>
    <property type="evidence" value="ECO:0007669"/>
    <property type="project" value="TreeGrafter"/>
</dbReference>
<comment type="subcellular location">
    <subcellularLocation>
        <location evidence="1 8">Cell outer membrane</location>
        <topology evidence="1 8">Multi-pass membrane protein</topology>
    </subcellularLocation>
</comment>
<reference evidence="10 11" key="1">
    <citation type="submission" date="2017-02" db="EMBL/GenBank/DDBJ databases">
        <authorList>
            <person name="Peterson S.W."/>
        </authorList>
    </citation>
    <scope>NUCLEOTIDE SEQUENCE [LARGE SCALE GENOMIC DNA]</scope>
    <source>
        <strain evidence="10 11">DSM 24412</strain>
    </source>
</reference>
<dbReference type="Gene3D" id="2.40.170.20">
    <property type="entry name" value="TonB-dependent receptor, beta-barrel domain"/>
    <property type="match status" value="1"/>
</dbReference>
<dbReference type="SUPFAM" id="SSF56935">
    <property type="entry name" value="Porins"/>
    <property type="match status" value="1"/>
</dbReference>
<dbReference type="Pfam" id="PF07715">
    <property type="entry name" value="Plug"/>
    <property type="match status" value="1"/>
</dbReference>
<dbReference type="PANTHER" id="PTHR30069">
    <property type="entry name" value="TONB-DEPENDENT OUTER MEMBRANE RECEPTOR"/>
    <property type="match status" value="1"/>
</dbReference>
<evidence type="ECO:0000256" key="1">
    <source>
        <dbReference type="ARBA" id="ARBA00004571"/>
    </source>
</evidence>
<comment type="similarity">
    <text evidence="8">Belongs to the TonB-dependent receptor family.</text>
</comment>
<dbReference type="InterPro" id="IPR039426">
    <property type="entry name" value="TonB-dep_rcpt-like"/>
</dbReference>
<keyword evidence="4 8" id="KW-0812">Transmembrane</keyword>
<feature type="domain" description="TonB-dependent receptor plug" evidence="9">
    <location>
        <begin position="51"/>
        <end position="149"/>
    </location>
</feature>
<dbReference type="PANTHER" id="PTHR30069:SF29">
    <property type="entry name" value="HEMOGLOBIN AND HEMOGLOBIN-HAPTOGLOBIN-BINDING PROTEIN 1-RELATED"/>
    <property type="match status" value="1"/>
</dbReference>
<evidence type="ECO:0000313" key="10">
    <source>
        <dbReference type="EMBL" id="SKB51081.1"/>
    </source>
</evidence>
<keyword evidence="11" id="KW-1185">Reference proteome</keyword>
<dbReference type="InterPro" id="IPR036942">
    <property type="entry name" value="Beta-barrel_TonB_sf"/>
</dbReference>
<dbReference type="STRING" id="889453.SAMN03080601_00641"/>
<dbReference type="InterPro" id="IPR012910">
    <property type="entry name" value="Plug_dom"/>
</dbReference>
<keyword evidence="7 8" id="KW-0998">Cell outer membrane</keyword>
<dbReference type="PROSITE" id="PS52016">
    <property type="entry name" value="TONB_DEPENDENT_REC_3"/>
    <property type="match status" value="1"/>
</dbReference>
<gene>
    <name evidence="10" type="ORF">SAMN03080601_00641</name>
</gene>
<evidence type="ECO:0000256" key="5">
    <source>
        <dbReference type="ARBA" id="ARBA00022729"/>
    </source>
</evidence>
<accession>A0A1T5BVB2</accession>